<dbReference type="InterPro" id="IPR029045">
    <property type="entry name" value="ClpP/crotonase-like_dom_sf"/>
</dbReference>
<keyword evidence="4" id="KW-1185">Reference proteome</keyword>
<dbReference type="InterPro" id="IPR001753">
    <property type="entry name" value="Enoyl-CoA_hydra/iso"/>
</dbReference>
<dbReference type="PROSITE" id="PS00166">
    <property type="entry name" value="ENOYL_COA_HYDRATASE"/>
    <property type="match status" value="1"/>
</dbReference>
<dbReference type="Proteomes" id="UP001560267">
    <property type="component" value="Unassembled WGS sequence"/>
</dbReference>
<dbReference type="PANTHER" id="PTHR43459:SF1">
    <property type="entry name" value="EG:BACN32G11.4 PROTEIN"/>
    <property type="match status" value="1"/>
</dbReference>
<protein>
    <submittedName>
        <fullName evidence="3">Enoyl-CoA hydratase-related protein</fullName>
    </submittedName>
</protein>
<dbReference type="InterPro" id="IPR014748">
    <property type="entry name" value="Enoyl-CoA_hydra_C"/>
</dbReference>
<gene>
    <name evidence="3" type="ORF">AB6A68_06865</name>
</gene>
<dbReference type="InterPro" id="IPR018376">
    <property type="entry name" value="Enoyl-CoA_hyd/isom_CS"/>
</dbReference>
<dbReference type="PANTHER" id="PTHR43459">
    <property type="entry name" value="ENOYL-COA HYDRATASE"/>
    <property type="match status" value="1"/>
</dbReference>
<comment type="caution">
    <text evidence="3">The sequence shown here is derived from an EMBL/GenBank/DDBJ whole genome shotgun (WGS) entry which is preliminary data.</text>
</comment>
<evidence type="ECO:0000313" key="4">
    <source>
        <dbReference type="Proteomes" id="UP001560267"/>
    </source>
</evidence>
<dbReference type="Pfam" id="PF00378">
    <property type="entry name" value="ECH_1"/>
    <property type="match status" value="1"/>
</dbReference>
<dbReference type="EMBL" id="JBFSHR010000019">
    <property type="protein sequence ID" value="MEX6429560.1"/>
    <property type="molecule type" value="Genomic_DNA"/>
</dbReference>
<evidence type="ECO:0000256" key="1">
    <source>
        <dbReference type="ARBA" id="ARBA00005254"/>
    </source>
</evidence>
<dbReference type="CDD" id="cd06558">
    <property type="entry name" value="crotonase-like"/>
    <property type="match status" value="1"/>
</dbReference>
<accession>A0ABV3Y2S2</accession>
<evidence type="ECO:0000313" key="3">
    <source>
        <dbReference type="EMBL" id="MEX6429560.1"/>
    </source>
</evidence>
<comment type="similarity">
    <text evidence="1 2">Belongs to the enoyl-CoA hydratase/isomerase family.</text>
</comment>
<organism evidence="3 4">
    <name type="scientific">Ferrimicrobium acidiphilum</name>
    <dbReference type="NCBI Taxonomy" id="121039"/>
    <lineage>
        <taxon>Bacteria</taxon>
        <taxon>Bacillati</taxon>
        <taxon>Actinomycetota</taxon>
        <taxon>Acidimicrobiia</taxon>
        <taxon>Acidimicrobiales</taxon>
        <taxon>Acidimicrobiaceae</taxon>
        <taxon>Ferrimicrobium</taxon>
    </lineage>
</organism>
<dbReference type="SUPFAM" id="SSF52096">
    <property type="entry name" value="ClpP/crotonase"/>
    <property type="match status" value="1"/>
</dbReference>
<dbReference type="Gene3D" id="1.10.12.10">
    <property type="entry name" value="Lyase 2-enoyl-coa Hydratase, Chain A, domain 2"/>
    <property type="match status" value="1"/>
</dbReference>
<sequence length="248" mass="26881">MRGEVFAEVSAPTKVATVWIDNPERINAMSIHMWRRFVEVLEGLADDQDVRVVAVRGVGGNFCSGADLGEFDDHRQGADTLIYDRRTESALVAVREMAVPVVAFVEGYCLGGGLSIAVACDLVYAVQGARFQIPVAKMGTAYPDGALERLRERVGYAQALAMIATAARLDVSDALRIGLVTEAFDSGEQVVEAIKRIASLAPRSIAAAKAALNGRLSEEERLAIFSSQDYAEGLSAFRERRTPRFRGI</sequence>
<proteinExistence type="inferred from homology"/>
<dbReference type="Gene3D" id="3.90.226.10">
    <property type="entry name" value="2-enoyl-CoA Hydratase, Chain A, domain 1"/>
    <property type="match status" value="1"/>
</dbReference>
<name>A0ABV3Y2S2_9ACTN</name>
<evidence type="ECO:0000256" key="2">
    <source>
        <dbReference type="RuleBase" id="RU003707"/>
    </source>
</evidence>
<dbReference type="RefSeq" id="WP_298447198.1">
    <property type="nucleotide sequence ID" value="NZ_JBFSHR010000019.1"/>
</dbReference>
<reference evidence="3 4" key="1">
    <citation type="submission" date="2024-07" db="EMBL/GenBank/DDBJ databases">
        <title>Draft Genome Sequence of Ferrimicrobium acidiphilum Strain YE2023, Isolated from a Pulp of Bioleach Reactor.</title>
        <authorList>
            <person name="Elkina Y.A."/>
            <person name="Bulaeva A.G."/>
            <person name="Beletsky A.V."/>
            <person name="Mardanov A.V."/>
        </authorList>
    </citation>
    <scope>NUCLEOTIDE SEQUENCE [LARGE SCALE GENOMIC DNA]</scope>
    <source>
        <strain evidence="3 4">YE2023</strain>
    </source>
</reference>